<feature type="region of interest" description="Disordered" evidence="1">
    <location>
        <begin position="1"/>
        <end position="36"/>
    </location>
</feature>
<dbReference type="OrthoDB" id="121380at2759"/>
<dbReference type="STRING" id="644352.J3PI13"/>
<dbReference type="Gene3D" id="2.60.130.10">
    <property type="entry name" value="Aromatic compound dioxygenase"/>
    <property type="match status" value="1"/>
</dbReference>
<dbReference type="CDD" id="cd03457">
    <property type="entry name" value="intradiol_dioxygenase_like"/>
    <property type="match status" value="1"/>
</dbReference>
<reference evidence="3" key="5">
    <citation type="submission" date="2018-04" db="UniProtKB">
        <authorList>
            <consortium name="EnsemblFungi"/>
        </authorList>
    </citation>
    <scope>IDENTIFICATION</scope>
    <source>
        <strain evidence="3">R3-111a-1</strain>
    </source>
</reference>
<reference evidence="2" key="2">
    <citation type="submission" date="2010-07" db="EMBL/GenBank/DDBJ databases">
        <authorList>
            <consortium name="The Broad Institute Genome Sequencing Platform"/>
            <consortium name="Broad Institute Genome Sequencing Center for Infectious Disease"/>
            <person name="Ma L.-J."/>
            <person name="Dead R."/>
            <person name="Young S."/>
            <person name="Zeng Q."/>
            <person name="Koehrsen M."/>
            <person name="Alvarado L."/>
            <person name="Berlin A."/>
            <person name="Chapman S.B."/>
            <person name="Chen Z."/>
            <person name="Freedman E."/>
            <person name="Gellesch M."/>
            <person name="Goldberg J."/>
            <person name="Griggs A."/>
            <person name="Gujja S."/>
            <person name="Heilman E.R."/>
            <person name="Heiman D."/>
            <person name="Hepburn T."/>
            <person name="Howarth C."/>
            <person name="Jen D."/>
            <person name="Larson L."/>
            <person name="Mehta T."/>
            <person name="Neiman D."/>
            <person name="Pearson M."/>
            <person name="Roberts A."/>
            <person name="Saif S."/>
            <person name="Shea T."/>
            <person name="Shenoy N."/>
            <person name="Sisk P."/>
            <person name="Stolte C."/>
            <person name="Sykes S."/>
            <person name="Walk T."/>
            <person name="White J."/>
            <person name="Yandava C."/>
            <person name="Haas B."/>
            <person name="Nusbaum C."/>
            <person name="Birren B."/>
        </authorList>
    </citation>
    <scope>NUCLEOTIDE SEQUENCE</scope>
    <source>
        <strain evidence="2">R3-111a-1</strain>
    </source>
</reference>
<gene>
    <name evidence="3" type="primary">20353602</name>
    <name evidence="2" type="ORF">GGTG_13144</name>
</gene>
<organism evidence="2">
    <name type="scientific">Gaeumannomyces tritici (strain R3-111a-1)</name>
    <name type="common">Wheat and barley take-all root rot fungus</name>
    <name type="synonym">Gaeumannomyces graminis var. tritici</name>
    <dbReference type="NCBI Taxonomy" id="644352"/>
    <lineage>
        <taxon>Eukaryota</taxon>
        <taxon>Fungi</taxon>
        <taxon>Dikarya</taxon>
        <taxon>Ascomycota</taxon>
        <taxon>Pezizomycotina</taxon>
        <taxon>Sordariomycetes</taxon>
        <taxon>Sordariomycetidae</taxon>
        <taxon>Magnaporthales</taxon>
        <taxon>Magnaporthaceae</taxon>
        <taxon>Gaeumannomyces</taxon>
    </lineage>
</organism>
<dbReference type="HOGENOM" id="CLU_027719_0_1_1"/>
<dbReference type="GeneID" id="20353602"/>
<evidence type="ECO:0008006" key="5">
    <source>
        <dbReference type="Google" id="ProtNLM"/>
    </source>
</evidence>
<dbReference type="GO" id="GO:0016702">
    <property type="term" value="F:oxidoreductase activity, acting on single donors with incorporation of molecular oxygen, incorporation of two atoms of oxygen"/>
    <property type="evidence" value="ECO:0007669"/>
    <property type="project" value="InterPro"/>
</dbReference>
<protein>
    <recommendedName>
        <fullName evidence="5">Intradiol ring-cleavage dioxygenases domain-containing protein</fullName>
    </recommendedName>
</protein>
<reference evidence="2" key="3">
    <citation type="submission" date="2010-09" db="EMBL/GenBank/DDBJ databases">
        <title>Annotation of Gaeumannomyces graminis var. tritici R3-111a-1.</title>
        <authorList>
            <consortium name="The Broad Institute Genome Sequencing Platform"/>
            <person name="Ma L.-J."/>
            <person name="Dead R."/>
            <person name="Young S.K."/>
            <person name="Zeng Q."/>
            <person name="Gargeya S."/>
            <person name="Fitzgerald M."/>
            <person name="Haas B."/>
            <person name="Abouelleil A."/>
            <person name="Alvarado L."/>
            <person name="Arachchi H.M."/>
            <person name="Berlin A."/>
            <person name="Brown A."/>
            <person name="Chapman S.B."/>
            <person name="Chen Z."/>
            <person name="Dunbar C."/>
            <person name="Freedman E."/>
            <person name="Gearin G."/>
            <person name="Gellesch M."/>
            <person name="Goldberg J."/>
            <person name="Griggs A."/>
            <person name="Gujja S."/>
            <person name="Heiman D."/>
            <person name="Howarth C."/>
            <person name="Larson L."/>
            <person name="Lui A."/>
            <person name="MacDonald P.J.P."/>
            <person name="Mehta T."/>
            <person name="Montmayeur A."/>
            <person name="Murphy C."/>
            <person name="Neiman D."/>
            <person name="Pearson M."/>
            <person name="Priest M."/>
            <person name="Roberts A."/>
            <person name="Saif S."/>
            <person name="Shea T."/>
            <person name="Shenoy N."/>
            <person name="Sisk P."/>
            <person name="Stolte C."/>
            <person name="Sykes S."/>
            <person name="Yandava C."/>
            <person name="Wortman J."/>
            <person name="Nusbaum C."/>
            <person name="Birren B."/>
        </authorList>
    </citation>
    <scope>NUCLEOTIDE SEQUENCE</scope>
    <source>
        <strain evidence="2">R3-111a-1</strain>
    </source>
</reference>
<dbReference type="EnsemblFungi" id="EJT69525">
    <property type="protein sequence ID" value="EJT69525"/>
    <property type="gene ID" value="GGTG_13144"/>
</dbReference>
<dbReference type="PANTHER" id="PTHR34315">
    <property type="match status" value="1"/>
</dbReference>
<dbReference type="GO" id="GO:0005506">
    <property type="term" value="F:iron ion binding"/>
    <property type="evidence" value="ECO:0007669"/>
    <property type="project" value="InterPro"/>
</dbReference>
<evidence type="ECO:0000256" key="1">
    <source>
        <dbReference type="SAM" id="MobiDB-lite"/>
    </source>
</evidence>
<dbReference type="SUPFAM" id="SSF49482">
    <property type="entry name" value="Aromatic compound dioxygenase"/>
    <property type="match status" value="1"/>
</dbReference>
<dbReference type="AlphaFoldDB" id="J3PI13"/>
<dbReference type="InterPro" id="IPR015889">
    <property type="entry name" value="Intradiol_dOase_core"/>
</dbReference>
<dbReference type="Proteomes" id="UP000006039">
    <property type="component" value="Unassembled WGS sequence"/>
</dbReference>
<evidence type="ECO:0000313" key="2">
    <source>
        <dbReference type="EMBL" id="EJT69525.1"/>
    </source>
</evidence>
<dbReference type="VEuPathDB" id="FungiDB:GGTG_13144"/>
<name>J3PI13_GAET3</name>
<dbReference type="RefSeq" id="XP_009229310.1">
    <property type="nucleotide sequence ID" value="XM_009231046.1"/>
</dbReference>
<dbReference type="eggNOG" id="ENOG502QPRK">
    <property type="taxonomic scope" value="Eukaryota"/>
</dbReference>
<evidence type="ECO:0000313" key="4">
    <source>
        <dbReference type="Proteomes" id="UP000006039"/>
    </source>
</evidence>
<keyword evidence="4" id="KW-1185">Reference proteome</keyword>
<reference evidence="3" key="4">
    <citation type="journal article" date="2015" name="G3 (Bethesda)">
        <title>Genome sequences of three phytopathogenic species of the Magnaporthaceae family of fungi.</title>
        <authorList>
            <person name="Okagaki L.H."/>
            <person name="Nunes C.C."/>
            <person name="Sailsbery J."/>
            <person name="Clay B."/>
            <person name="Brown D."/>
            <person name="John T."/>
            <person name="Oh Y."/>
            <person name="Young N."/>
            <person name="Fitzgerald M."/>
            <person name="Haas B.J."/>
            <person name="Zeng Q."/>
            <person name="Young S."/>
            <person name="Adiconis X."/>
            <person name="Fan L."/>
            <person name="Levin J.Z."/>
            <person name="Mitchell T.K."/>
            <person name="Okubara P.A."/>
            <person name="Farman M.L."/>
            <person name="Kohn L.M."/>
            <person name="Birren B."/>
            <person name="Ma L.-J."/>
            <person name="Dean R.A."/>
        </authorList>
    </citation>
    <scope>NUCLEOTIDE SEQUENCE</scope>
    <source>
        <strain evidence="3">R3-111a-1</strain>
    </source>
</reference>
<dbReference type="PANTHER" id="PTHR34315:SF1">
    <property type="entry name" value="INTRADIOL RING-CLEAVAGE DIOXYGENASES DOMAIN-CONTAINING PROTEIN-RELATED"/>
    <property type="match status" value="1"/>
</dbReference>
<accession>J3PI13</accession>
<proteinExistence type="predicted"/>
<reference evidence="4" key="1">
    <citation type="submission" date="2010-07" db="EMBL/GenBank/DDBJ databases">
        <title>The genome sequence of Gaeumannomyces graminis var. tritici strain R3-111a-1.</title>
        <authorList>
            <consortium name="The Broad Institute Genome Sequencing Platform"/>
            <person name="Ma L.-J."/>
            <person name="Dead R."/>
            <person name="Young S."/>
            <person name="Zeng Q."/>
            <person name="Koehrsen M."/>
            <person name="Alvarado L."/>
            <person name="Berlin A."/>
            <person name="Chapman S.B."/>
            <person name="Chen Z."/>
            <person name="Freedman E."/>
            <person name="Gellesch M."/>
            <person name="Goldberg J."/>
            <person name="Griggs A."/>
            <person name="Gujja S."/>
            <person name="Heilman E.R."/>
            <person name="Heiman D."/>
            <person name="Hepburn T."/>
            <person name="Howarth C."/>
            <person name="Jen D."/>
            <person name="Larson L."/>
            <person name="Mehta T."/>
            <person name="Neiman D."/>
            <person name="Pearson M."/>
            <person name="Roberts A."/>
            <person name="Saif S."/>
            <person name="Shea T."/>
            <person name="Shenoy N."/>
            <person name="Sisk P."/>
            <person name="Stolte C."/>
            <person name="Sykes S."/>
            <person name="Walk T."/>
            <person name="White J."/>
            <person name="Yandava C."/>
            <person name="Haas B."/>
            <person name="Nusbaum C."/>
            <person name="Birren B."/>
        </authorList>
    </citation>
    <scope>NUCLEOTIDE SEQUENCE [LARGE SCALE GENOMIC DNA]</scope>
    <source>
        <strain evidence="4">R3-111a-1</strain>
    </source>
</reference>
<sequence length="381" mass="41012">MLGEDPGGMLRDEEGCRRDGDGVREDVGGRQEEMATATRGGNWAAYLGLAGLAATALAHPGGDVRAEFRAREEHLNNPQRRTMGSCRRSLEESGHFEGELSRRMEKIGNIRRDLGLANPSGPVLDKRQARAGCVLDPEVTEGPFWVQGELIREDIREKAPGVVLHLDVNVIDVSTCKPIPDVYVELWGCNSTGVYTGVVSKGNGNGVAAPEEIKNSALRGIQATNGKGVASFVTVVPGHYVGRANHLHTIIHHSASKLENNTIRGGTISHVGQFYFEQALLRSVEGNMPYATNKQVLTTNAADFLYKQGFGNGDNPVIDITMLGASVADGLHGVIDVGVDPRAVRKPQPVNMWTKAGGVPVPGSPWSGYPWTKAVRKWLGL</sequence>
<dbReference type="EMBL" id="GL385404">
    <property type="protein sequence ID" value="EJT69525.1"/>
    <property type="molecule type" value="Genomic_DNA"/>
</dbReference>
<feature type="compositionally biased region" description="Basic and acidic residues" evidence="1">
    <location>
        <begin position="10"/>
        <end position="33"/>
    </location>
</feature>
<evidence type="ECO:0000313" key="3">
    <source>
        <dbReference type="EnsemblFungi" id="EJT69525"/>
    </source>
</evidence>